<dbReference type="KEGG" id="sna:Snas_5894"/>
<evidence type="ECO:0000313" key="2">
    <source>
        <dbReference type="EMBL" id="ADD45522.1"/>
    </source>
</evidence>
<evidence type="ECO:0000256" key="1">
    <source>
        <dbReference type="SAM" id="Phobius"/>
    </source>
</evidence>
<feature type="transmembrane region" description="Helical" evidence="1">
    <location>
        <begin position="293"/>
        <end position="311"/>
    </location>
</feature>
<evidence type="ECO:0008006" key="4">
    <source>
        <dbReference type="Google" id="ProtNLM"/>
    </source>
</evidence>
<name>D3PZZ3_STANL</name>
<gene>
    <name evidence="2" type="ordered locus">Snas_5894</name>
</gene>
<accession>D3PZZ3</accession>
<protein>
    <recommendedName>
        <fullName evidence="4">Integral membrane protein</fullName>
    </recommendedName>
</protein>
<keyword evidence="1" id="KW-0812">Transmembrane</keyword>
<dbReference type="eggNOG" id="ENOG502ZB54">
    <property type="taxonomic scope" value="Bacteria"/>
</dbReference>
<feature type="transmembrane region" description="Helical" evidence="1">
    <location>
        <begin position="244"/>
        <end position="265"/>
    </location>
</feature>
<dbReference type="STRING" id="446470.Snas_5894"/>
<keyword evidence="1" id="KW-1133">Transmembrane helix</keyword>
<dbReference type="HOGENOM" id="CLU_047940_0_0_11"/>
<sequence>MDEQRERVSTTARVVRWTAASLACLLAVLMIVTATAAIFVRQQFFDTDNFVGTTSQIAREKVVRTAVEKLVMDEVDAKLDTGRLVDKATGWLESKGAPAAVEPLLEAAAASARESIEDELRSFLASDQFVEIWDAAVRRAHTAAMSVIRATGDDSVVSTVGKAVTVDLGEVVAQLKQRLLERKFELAERIPAVDATMVIVDGDVVPQAQYYAELIELAADWLPWAAVVLLIAGLVVAPDRRRGALIAGAMLTVLAGVATVAMFVVQDDVSAASANRPAVPVILEAFTGSLRDTYLTLTIVGAVLVLAAWLFGPSRSATRVRGLGRRRTA</sequence>
<dbReference type="AlphaFoldDB" id="D3PZZ3"/>
<evidence type="ECO:0000313" key="3">
    <source>
        <dbReference type="Proteomes" id="UP000000844"/>
    </source>
</evidence>
<dbReference type="EMBL" id="CP001778">
    <property type="protein sequence ID" value="ADD45522.1"/>
    <property type="molecule type" value="Genomic_DNA"/>
</dbReference>
<reference evidence="2 3" key="1">
    <citation type="journal article" date="2009" name="Stand. Genomic Sci.">
        <title>Complete genome sequence of Stackebrandtia nassauensis type strain (LLR-40K-21).</title>
        <authorList>
            <person name="Munk C."/>
            <person name="Lapidus A."/>
            <person name="Copeland A."/>
            <person name="Jando M."/>
            <person name="Mayilraj S."/>
            <person name="Glavina Del Rio T."/>
            <person name="Nolan M."/>
            <person name="Chen F."/>
            <person name="Lucas S."/>
            <person name="Tice H."/>
            <person name="Cheng J.F."/>
            <person name="Han C."/>
            <person name="Detter J.C."/>
            <person name="Bruce D."/>
            <person name="Goodwin L."/>
            <person name="Chain P."/>
            <person name="Pitluck S."/>
            <person name="Goker M."/>
            <person name="Ovchinikova G."/>
            <person name="Pati A."/>
            <person name="Ivanova N."/>
            <person name="Mavromatis K."/>
            <person name="Chen A."/>
            <person name="Palaniappan K."/>
            <person name="Land M."/>
            <person name="Hauser L."/>
            <person name="Chang Y.J."/>
            <person name="Jeffries C.D."/>
            <person name="Bristow J."/>
            <person name="Eisen J.A."/>
            <person name="Markowitz V."/>
            <person name="Hugenholtz P."/>
            <person name="Kyrpides N.C."/>
            <person name="Klenk H.P."/>
        </authorList>
    </citation>
    <scope>NUCLEOTIDE SEQUENCE [LARGE SCALE GENOMIC DNA]</scope>
    <source>
        <strain evidence="3">DSM 44728 / CIP 108903 / NRRL B-16338 / NBRC 102104 / LLR-40K-21</strain>
    </source>
</reference>
<keyword evidence="1" id="KW-0472">Membrane</keyword>
<proteinExistence type="predicted"/>
<dbReference type="Proteomes" id="UP000000844">
    <property type="component" value="Chromosome"/>
</dbReference>
<feature type="transmembrane region" description="Helical" evidence="1">
    <location>
        <begin position="221"/>
        <end position="237"/>
    </location>
</feature>
<organism evidence="2 3">
    <name type="scientific">Stackebrandtia nassauensis (strain DSM 44728 / CIP 108903 / NRRL B-16338 / NBRC 102104 / LLR-40K-21)</name>
    <dbReference type="NCBI Taxonomy" id="446470"/>
    <lineage>
        <taxon>Bacteria</taxon>
        <taxon>Bacillati</taxon>
        <taxon>Actinomycetota</taxon>
        <taxon>Actinomycetes</taxon>
        <taxon>Glycomycetales</taxon>
        <taxon>Glycomycetaceae</taxon>
        <taxon>Stackebrandtia</taxon>
    </lineage>
</organism>
<dbReference type="RefSeq" id="WP_013021093.1">
    <property type="nucleotide sequence ID" value="NC_013947.1"/>
</dbReference>
<keyword evidence="3" id="KW-1185">Reference proteome</keyword>